<keyword evidence="5" id="KW-0805">Transcription regulation</keyword>
<reference evidence="9" key="1">
    <citation type="journal article" date="2015" name="Proc. Natl. Acad. Sci. U.S.A.">
        <title>Networks of energetic and metabolic interactions define dynamics in microbial communities.</title>
        <authorList>
            <person name="Embree M."/>
            <person name="Liu J.K."/>
            <person name="Al-Bassam M.M."/>
            <person name="Zengler K."/>
        </authorList>
    </citation>
    <scope>NUCLEOTIDE SEQUENCE</scope>
</reference>
<keyword evidence="6" id="KW-0804">Transcription</keyword>
<proteinExistence type="inferred from homology"/>
<dbReference type="SUPFAM" id="SSF101498">
    <property type="entry name" value="Anti-sigma factor FlgM"/>
    <property type="match status" value="1"/>
</dbReference>
<evidence type="ECO:0000256" key="4">
    <source>
        <dbReference type="ARBA" id="ARBA00022795"/>
    </source>
</evidence>
<keyword evidence="3" id="KW-0678">Repressor</keyword>
<evidence type="ECO:0000256" key="2">
    <source>
        <dbReference type="ARBA" id="ARBA00017823"/>
    </source>
</evidence>
<evidence type="ECO:0000256" key="3">
    <source>
        <dbReference type="ARBA" id="ARBA00022491"/>
    </source>
</evidence>
<comment type="similarity">
    <text evidence="1">Belongs to the FlgM family.</text>
</comment>
<comment type="caution">
    <text evidence="9">The sequence shown here is derived from an EMBL/GenBank/DDBJ whole genome shotgun (WGS) entry which is preliminary data.</text>
</comment>
<dbReference type="InterPro" id="IPR031316">
    <property type="entry name" value="FlgM_C"/>
</dbReference>
<dbReference type="EMBL" id="LNQE01000009">
    <property type="protein sequence ID" value="KUG30043.1"/>
    <property type="molecule type" value="Genomic_DNA"/>
</dbReference>
<dbReference type="InterPro" id="IPR035890">
    <property type="entry name" value="Anti-sigma-28_factor_FlgM_sf"/>
</dbReference>
<accession>A0A0W8GA70</accession>
<evidence type="ECO:0000256" key="5">
    <source>
        <dbReference type="ARBA" id="ARBA00023015"/>
    </source>
</evidence>
<feature type="domain" description="Anti-sigma-28 factor FlgM C-terminal" evidence="8">
    <location>
        <begin position="43"/>
        <end position="96"/>
    </location>
</feature>
<organism evidence="9">
    <name type="scientific">hydrocarbon metagenome</name>
    <dbReference type="NCBI Taxonomy" id="938273"/>
    <lineage>
        <taxon>unclassified sequences</taxon>
        <taxon>metagenomes</taxon>
        <taxon>ecological metagenomes</taxon>
    </lineage>
</organism>
<dbReference type="AlphaFoldDB" id="A0A0W8GA70"/>
<keyword evidence="4" id="KW-1005">Bacterial flagellum biogenesis</keyword>
<name>A0A0W8GA70_9ZZZZ</name>
<dbReference type="GO" id="GO:0044781">
    <property type="term" value="P:bacterial-type flagellum organization"/>
    <property type="evidence" value="ECO:0007669"/>
    <property type="project" value="UniProtKB-KW"/>
</dbReference>
<evidence type="ECO:0000313" key="9">
    <source>
        <dbReference type="EMBL" id="KUG30043.1"/>
    </source>
</evidence>
<dbReference type="NCBIfam" id="TIGR03824">
    <property type="entry name" value="FlgM_jcvi"/>
    <property type="match status" value="1"/>
</dbReference>
<gene>
    <name evidence="9" type="ORF">ASZ90_000064</name>
</gene>
<evidence type="ECO:0000256" key="6">
    <source>
        <dbReference type="ARBA" id="ARBA00023163"/>
    </source>
</evidence>
<dbReference type="GO" id="GO:0045892">
    <property type="term" value="P:negative regulation of DNA-templated transcription"/>
    <property type="evidence" value="ECO:0007669"/>
    <property type="project" value="InterPro"/>
</dbReference>
<evidence type="ECO:0000259" key="8">
    <source>
        <dbReference type="Pfam" id="PF04316"/>
    </source>
</evidence>
<sequence>MDINDIFGTGKLYGQNRVGSGQAGEVSGTARDGRAGRTGGSADTVTLSGDAKLFSQAVRDAQEAPEVRADRVAELKALVESGEYQPDSHKIAEKMLMSEIDLLS</sequence>
<evidence type="ECO:0000256" key="7">
    <source>
        <dbReference type="SAM" id="MobiDB-lite"/>
    </source>
</evidence>
<evidence type="ECO:0000256" key="1">
    <source>
        <dbReference type="ARBA" id="ARBA00005322"/>
    </source>
</evidence>
<dbReference type="InterPro" id="IPR007412">
    <property type="entry name" value="FlgM"/>
</dbReference>
<dbReference type="Pfam" id="PF04316">
    <property type="entry name" value="FlgM"/>
    <property type="match status" value="1"/>
</dbReference>
<feature type="region of interest" description="Disordered" evidence="7">
    <location>
        <begin position="15"/>
        <end position="42"/>
    </location>
</feature>
<protein>
    <recommendedName>
        <fullName evidence="2">Negative regulator of flagellin synthesis</fullName>
    </recommendedName>
</protein>